<keyword evidence="4" id="KW-1185">Reference proteome</keyword>
<protein>
    <recommendedName>
        <fullName evidence="5">Actin-related protein 10</fullName>
    </recommendedName>
</protein>
<name>A0A2A2KVN8_9BILA</name>
<feature type="region of interest" description="Disordered" evidence="2">
    <location>
        <begin position="1"/>
        <end position="23"/>
    </location>
</feature>
<dbReference type="OrthoDB" id="337660at2759"/>
<dbReference type="PANTHER" id="PTHR11937">
    <property type="entry name" value="ACTIN"/>
    <property type="match status" value="1"/>
</dbReference>
<dbReference type="InterPro" id="IPR004000">
    <property type="entry name" value="Actin"/>
</dbReference>
<dbReference type="CDD" id="cd10207">
    <property type="entry name" value="ASKHA_NBD_Arp10"/>
    <property type="match status" value="1"/>
</dbReference>
<sequence>MSESDAASALAGKTSTPRRRTSNLSMLSLSSSLGNAALDKPAAVIEIGTKILRIGFAGEFEPRSMRRNTRVAAGQEMTQMNERQLCDLFNDIFTNDLLCNSTERRVVIVESVLYPTKFRQVLLERLRVPAILFVPGHLTATFPFNTKDALVVDCGFRETAILPVLDGVTVLSSLEVSSISGRRLEEKVEELLREHGWTESADGQKKEKLTEADCQLIRKNRILEDICCRYIFSTSSERSRALANEQTRKALNPPEPKPVRIQVKDRYLVVPGFIREMACEIVMSREQENKDESSLPLLIHRVISKLPIDCRRKMFSNILVVGGLSRIPGFLARLKEELHNIGSEKELKCSDVIKFYQLGENPFAHLFAAWTGASMYSSLQNTVSQQSLTREKWLEARRLPDWTDFTDAAALRDDRQR</sequence>
<comment type="caution">
    <text evidence="3">The sequence shown here is derived from an EMBL/GenBank/DDBJ whole genome shotgun (WGS) entry which is preliminary data.</text>
</comment>
<evidence type="ECO:0000256" key="1">
    <source>
        <dbReference type="RuleBase" id="RU000487"/>
    </source>
</evidence>
<evidence type="ECO:0008006" key="5">
    <source>
        <dbReference type="Google" id="ProtNLM"/>
    </source>
</evidence>
<evidence type="ECO:0000313" key="3">
    <source>
        <dbReference type="EMBL" id="PAV78011.1"/>
    </source>
</evidence>
<reference evidence="3 4" key="1">
    <citation type="journal article" date="2017" name="Curr. Biol.">
        <title>Genome architecture and evolution of a unichromosomal asexual nematode.</title>
        <authorList>
            <person name="Fradin H."/>
            <person name="Zegar C."/>
            <person name="Gutwein M."/>
            <person name="Lucas J."/>
            <person name="Kovtun M."/>
            <person name="Corcoran D."/>
            <person name="Baugh L.R."/>
            <person name="Kiontke K."/>
            <person name="Gunsalus K."/>
            <person name="Fitch D.H."/>
            <person name="Piano F."/>
        </authorList>
    </citation>
    <scope>NUCLEOTIDE SEQUENCE [LARGE SCALE GENOMIC DNA]</scope>
    <source>
        <strain evidence="3">PF1309</strain>
    </source>
</reference>
<dbReference type="Pfam" id="PF00022">
    <property type="entry name" value="Actin"/>
    <property type="match status" value="1"/>
</dbReference>
<dbReference type="Gene3D" id="3.90.640.10">
    <property type="entry name" value="Actin, Chain A, domain 4"/>
    <property type="match status" value="1"/>
</dbReference>
<dbReference type="InterPro" id="IPR043129">
    <property type="entry name" value="ATPase_NBD"/>
</dbReference>
<gene>
    <name evidence="3" type="ORF">WR25_00900</name>
</gene>
<dbReference type="EMBL" id="LIAE01007628">
    <property type="protein sequence ID" value="PAV78011.1"/>
    <property type="molecule type" value="Genomic_DNA"/>
</dbReference>
<organism evidence="3 4">
    <name type="scientific">Diploscapter pachys</name>
    <dbReference type="NCBI Taxonomy" id="2018661"/>
    <lineage>
        <taxon>Eukaryota</taxon>
        <taxon>Metazoa</taxon>
        <taxon>Ecdysozoa</taxon>
        <taxon>Nematoda</taxon>
        <taxon>Chromadorea</taxon>
        <taxon>Rhabditida</taxon>
        <taxon>Rhabditina</taxon>
        <taxon>Rhabditomorpha</taxon>
        <taxon>Rhabditoidea</taxon>
        <taxon>Rhabditidae</taxon>
        <taxon>Diploscapter</taxon>
    </lineage>
</organism>
<evidence type="ECO:0000313" key="4">
    <source>
        <dbReference type="Proteomes" id="UP000218231"/>
    </source>
</evidence>
<evidence type="ECO:0000256" key="2">
    <source>
        <dbReference type="SAM" id="MobiDB-lite"/>
    </source>
</evidence>
<dbReference type="Proteomes" id="UP000218231">
    <property type="component" value="Unassembled WGS sequence"/>
</dbReference>
<dbReference type="STRING" id="2018661.A0A2A2KVN8"/>
<dbReference type="AlphaFoldDB" id="A0A2A2KVN8"/>
<dbReference type="Gene3D" id="3.30.420.40">
    <property type="match status" value="2"/>
</dbReference>
<dbReference type="SUPFAM" id="SSF53067">
    <property type="entry name" value="Actin-like ATPase domain"/>
    <property type="match status" value="2"/>
</dbReference>
<proteinExistence type="inferred from homology"/>
<accession>A0A2A2KVN8</accession>
<comment type="similarity">
    <text evidence="1">Belongs to the actin family.</text>
</comment>
<dbReference type="SMART" id="SM00268">
    <property type="entry name" value="ACTIN"/>
    <property type="match status" value="1"/>
</dbReference>